<protein>
    <submittedName>
        <fullName evidence="1">Uncharacterized protein</fullName>
    </submittedName>
</protein>
<evidence type="ECO:0000313" key="2">
    <source>
        <dbReference type="Proteomes" id="UP000676565"/>
    </source>
</evidence>
<sequence>MPPDRDELEYTWLKRSAPIWLSPRTVAGYDAGDFSSFSPADRDQLTAQVNAFRGVAEAIADREPTAAELKSGLAYLMNFINLLDHLALDAEGRALLLALYRSRITFPDFVLGIDYTLDTDATGDPGIWIWVIVPDDVDPDSSEFRQFSTQFRKEVRRALAEVKSDRLPYIHYRLLSEAVGLMSEGVV</sequence>
<gene>
    <name evidence="1" type="ORF">J8F10_22220</name>
</gene>
<organism evidence="1 2">
    <name type="scientific">Gemmata palustris</name>
    <dbReference type="NCBI Taxonomy" id="2822762"/>
    <lineage>
        <taxon>Bacteria</taxon>
        <taxon>Pseudomonadati</taxon>
        <taxon>Planctomycetota</taxon>
        <taxon>Planctomycetia</taxon>
        <taxon>Gemmatales</taxon>
        <taxon>Gemmataceae</taxon>
        <taxon>Gemmata</taxon>
    </lineage>
</organism>
<accession>A0ABS5BXK9</accession>
<name>A0ABS5BXK9_9BACT</name>
<evidence type="ECO:0000313" key="1">
    <source>
        <dbReference type="EMBL" id="MBP3957980.1"/>
    </source>
</evidence>
<dbReference type="EMBL" id="JAGKQQ010000001">
    <property type="protein sequence ID" value="MBP3957980.1"/>
    <property type="molecule type" value="Genomic_DNA"/>
</dbReference>
<keyword evidence="2" id="KW-1185">Reference proteome</keyword>
<comment type="caution">
    <text evidence="1">The sequence shown here is derived from an EMBL/GenBank/DDBJ whole genome shotgun (WGS) entry which is preliminary data.</text>
</comment>
<reference evidence="1 2" key="1">
    <citation type="submission" date="2021-04" db="EMBL/GenBank/DDBJ databases">
        <authorList>
            <person name="Ivanova A."/>
        </authorList>
    </citation>
    <scope>NUCLEOTIDE SEQUENCE [LARGE SCALE GENOMIC DNA]</scope>
    <source>
        <strain evidence="1 2">G18</strain>
    </source>
</reference>
<proteinExistence type="predicted"/>
<dbReference type="Proteomes" id="UP000676565">
    <property type="component" value="Unassembled WGS sequence"/>
</dbReference>
<dbReference type="RefSeq" id="WP_210657549.1">
    <property type="nucleotide sequence ID" value="NZ_JAGKQQ010000001.1"/>
</dbReference>